<accession>A0ACD5G6E6</accession>
<name>A0ACD5G6E6_BORAD</name>
<protein>
    <submittedName>
        <fullName evidence="1">Chromosome replication/partitioning protein</fullName>
    </submittedName>
</protein>
<sequence>MNKKNTNEITINPRNLNHDKNSILDINKDINLFGDKERFEFLKNKLKDNVKEDIFNKIEAMYILMEIKNKAYYKLDGYKSFEKFIKDYKLARSQAYTYLKIAGAIKEGALKQEYLVENGFRQSILFLMNSKNSKVEKFSQNSKRFLRLQLKNQESYFFYRKNYKFTEFFLEKVFLEKKDWIEQTMKEFKEKSSNSLNDC</sequence>
<organism evidence="1 2">
    <name type="scientific">Borrelia andersonii</name>
    <name type="common">Borreliella andersonii</name>
    <dbReference type="NCBI Taxonomy" id="42109"/>
    <lineage>
        <taxon>Bacteria</taxon>
        <taxon>Pseudomonadati</taxon>
        <taxon>Spirochaetota</taxon>
        <taxon>Spirochaetia</taxon>
        <taxon>Spirochaetales</taxon>
        <taxon>Borreliaceae</taxon>
        <taxon>Borreliella</taxon>
    </lineage>
</organism>
<proteinExistence type="predicted"/>
<evidence type="ECO:0000313" key="1">
    <source>
        <dbReference type="EMBL" id="XOU13286.1"/>
    </source>
</evidence>
<evidence type="ECO:0000313" key="2">
    <source>
        <dbReference type="Proteomes" id="UP001305787"/>
    </source>
</evidence>
<dbReference type="Proteomes" id="UP001305787">
    <property type="component" value="Plasmid lp28-8"/>
</dbReference>
<geneLocation type="plasmid" evidence="1 2">
    <name>lp28-8</name>
</geneLocation>
<keyword evidence="2" id="KW-1185">Reference proteome</keyword>
<keyword evidence="1" id="KW-0614">Plasmid</keyword>
<reference evidence="1" key="1">
    <citation type="submission" date="2024-11" db="EMBL/GenBank/DDBJ databases">
        <title>Sequencing of Borrelia variable plasmids from multiple Borrelia sensu lato isolates.</title>
        <authorList>
            <person name="Mongodin E.F."/>
            <person name="Rudenko N."/>
            <person name="Fraser C.M."/>
            <person name="Schutzer S."/>
            <person name="Luft B."/>
            <person name="Morgan R."/>
            <person name="Casjens S."/>
            <person name="Qiu W."/>
        </authorList>
    </citation>
    <scope>NUCLEOTIDE SEQUENCE</scope>
    <source>
        <strain evidence="1">21038</strain>
    </source>
</reference>
<gene>
    <name evidence="1" type="ORF">QIA45_05305</name>
</gene>
<dbReference type="EMBL" id="CP179265">
    <property type="protein sequence ID" value="XOU13286.1"/>
    <property type="molecule type" value="Genomic_DNA"/>
</dbReference>